<reference evidence="14" key="1">
    <citation type="submission" date="2019-02" db="EMBL/GenBank/DDBJ databases">
        <authorList>
            <person name="Li S.-H."/>
        </authorList>
    </citation>
    <scope>NUCLEOTIDE SEQUENCE</scope>
    <source>
        <strain evidence="14">IMCC11814</strain>
    </source>
</reference>
<evidence type="ECO:0000256" key="4">
    <source>
        <dbReference type="ARBA" id="ARBA00016218"/>
    </source>
</evidence>
<comment type="pathway">
    <text evidence="1">Cofactor biosynthesis; tetrahydrofolate biosynthesis; 2-amino-4-hydroxy-6-hydroxymethyl-7,8-dihydropteridine diphosphate from 7,8-dihydroneopterin triphosphate: step 4/4.</text>
</comment>
<dbReference type="RefSeq" id="WP_279249426.1">
    <property type="nucleotide sequence ID" value="NZ_SHNO01000001.1"/>
</dbReference>
<evidence type="ECO:0000256" key="7">
    <source>
        <dbReference type="ARBA" id="ARBA00022777"/>
    </source>
</evidence>
<keyword evidence="6" id="KW-0547">Nucleotide-binding</keyword>
<evidence type="ECO:0000256" key="3">
    <source>
        <dbReference type="ARBA" id="ARBA00013253"/>
    </source>
</evidence>
<dbReference type="PANTHER" id="PTHR43071:SF1">
    <property type="entry name" value="2-AMINO-4-HYDROXY-6-HYDROXYMETHYLDIHYDROPTERIDINE PYROPHOSPHOKINASE"/>
    <property type="match status" value="1"/>
</dbReference>
<dbReference type="GO" id="GO:0003848">
    <property type="term" value="F:2-amino-4-hydroxy-6-hydroxymethyldihydropteridine diphosphokinase activity"/>
    <property type="evidence" value="ECO:0007669"/>
    <property type="project" value="UniProtKB-EC"/>
</dbReference>
<dbReference type="NCBIfam" id="TIGR01498">
    <property type="entry name" value="folK"/>
    <property type="match status" value="1"/>
</dbReference>
<evidence type="ECO:0000256" key="1">
    <source>
        <dbReference type="ARBA" id="ARBA00005051"/>
    </source>
</evidence>
<dbReference type="Gene3D" id="3.30.70.560">
    <property type="entry name" value="7,8-Dihydro-6-hydroxymethylpterin-pyrophosphokinase HPPK"/>
    <property type="match status" value="1"/>
</dbReference>
<evidence type="ECO:0000259" key="13">
    <source>
        <dbReference type="PROSITE" id="PS00794"/>
    </source>
</evidence>
<comment type="similarity">
    <text evidence="2">Belongs to the HPPK family.</text>
</comment>
<dbReference type="SUPFAM" id="SSF55083">
    <property type="entry name" value="6-hydroxymethyl-7,8-dihydropterin pyrophosphokinase, HPPK"/>
    <property type="match status" value="1"/>
</dbReference>
<keyword evidence="8" id="KW-0067">ATP-binding</keyword>
<protein>
    <recommendedName>
        <fullName evidence="4">2-amino-4-hydroxy-6-hydroxymethyldihydropteridine pyrophosphokinase</fullName>
        <ecNumber evidence="3">2.7.6.3</ecNumber>
    </recommendedName>
    <alternativeName>
        <fullName evidence="11">6-hydroxymethyl-7,8-dihydropterin pyrophosphokinase</fullName>
    </alternativeName>
    <alternativeName>
        <fullName evidence="12">7,8-dihydro-6-hydroxymethylpterin-pyrophosphokinase</fullName>
    </alternativeName>
</protein>
<dbReference type="EC" id="2.7.6.3" evidence="3"/>
<keyword evidence="15" id="KW-1185">Reference proteome</keyword>
<comment type="caution">
    <text evidence="14">The sequence shown here is derived from an EMBL/GenBank/DDBJ whole genome shotgun (WGS) entry which is preliminary data.</text>
</comment>
<dbReference type="Pfam" id="PF01288">
    <property type="entry name" value="HPPK"/>
    <property type="match status" value="1"/>
</dbReference>
<sequence>MIPAYIALGSNLGHPLSQLRTALASLAALPLTELKSVSSGWRSAAVGPGEQPDYLNAVAMIMTELAPHALLQELQHIEAAQGRERTEHWGPRTLDLDILLYGDRVISTAQLTVPHPRMAERNFVLYPLREISNTNLLPNGMEIDALLRECPANGLEKTALPLRDAHFPENR</sequence>
<accession>A0ABT3T606</accession>
<evidence type="ECO:0000313" key="14">
    <source>
        <dbReference type="EMBL" id="MCX2977718.1"/>
    </source>
</evidence>
<evidence type="ECO:0000256" key="5">
    <source>
        <dbReference type="ARBA" id="ARBA00022679"/>
    </source>
</evidence>
<dbReference type="PANTHER" id="PTHR43071">
    <property type="entry name" value="2-AMINO-4-HYDROXY-6-HYDROXYMETHYLDIHYDROPTERIDINE PYROPHOSPHOKINASE"/>
    <property type="match status" value="1"/>
</dbReference>
<dbReference type="PROSITE" id="PS00794">
    <property type="entry name" value="HPPK"/>
    <property type="match status" value="1"/>
</dbReference>
<evidence type="ECO:0000256" key="8">
    <source>
        <dbReference type="ARBA" id="ARBA00022840"/>
    </source>
</evidence>
<dbReference type="InterPro" id="IPR000550">
    <property type="entry name" value="Hppk"/>
</dbReference>
<dbReference type="CDD" id="cd00483">
    <property type="entry name" value="HPPK"/>
    <property type="match status" value="1"/>
</dbReference>
<dbReference type="InterPro" id="IPR035907">
    <property type="entry name" value="Hppk_sf"/>
</dbReference>
<dbReference type="EMBL" id="SHNO01000001">
    <property type="protein sequence ID" value="MCX2977718.1"/>
    <property type="molecule type" value="Genomic_DNA"/>
</dbReference>
<feature type="domain" description="7,8-dihydro-6-hydroxymethylpterin-pyrophosphokinase" evidence="13">
    <location>
        <begin position="88"/>
        <end position="99"/>
    </location>
</feature>
<evidence type="ECO:0000256" key="12">
    <source>
        <dbReference type="ARBA" id="ARBA00033413"/>
    </source>
</evidence>
<organism evidence="14 15">
    <name type="scientific">Candidatus Marimicrobium litorale</name>
    <dbReference type="NCBI Taxonomy" id="2518991"/>
    <lineage>
        <taxon>Bacteria</taxon>
        <taxon>Pseudomonadati</taxon>
        <taxon>Pseudomonadota</taxon>
        <taxon>Gammaproteobacteria</taxon>
        <taxon>Cellvibrionales</taxon>
        <taxon>Halieaceae</taxon>
        <taxon>Marimicrobium</taxon>
    </lineage>
</organism>
<evidence type="ECO:0000256" key="9">
    <source>
        <dbReference type="ARBA" id="ARBA00022909"/>
    </source>
</evidence>
<evidence type="ECO:0000256" key="10">
    <source>
        <dbReference type="ARBA" id="ARBA00029409"/>
    </source>
</evidence>
<evidence type="ECO:0000313" key="15">
    <source>
        <dbReference type="Proteomes" id="UP001143304"/>
    </source>
</evidence>
<proteinExistence type="inferred from homology"/>
<dbReference type="Proteomes" id="UP001143304">
    <property type="component" value="Unassembled WGS sequence"/>
</dbReference>
<keyword evidence="9" id="KW-0289">Folate biosynthesis</keyword>
<keyword evidence="5 14" id="KW-0808">Transferase</keyword>
<evidence type="ECO:0000256" key="6">
    <source>
        <dbReference type="ARBA" id="ARBA00022741"/>
    </source>
</evidence>
<comment type="function">
    <text evidence="10">Catalyzes the transfer of pyrophosphate from adenosine triphosphate (ATP) to 6-hydroxymethyl-7,8-dihydropterin, an enzymatic step in folate biosynthesis pathway.</text>
</comment>
<evidence type="ECO:0000256" key="2">
    <source>
        <dbReference type="ARBA" id="ARBA00005810"/>
    </source>
</evidence>
<gene>
    <name evidence="14" type="primary">folK</name>
    <name evidence="14" type="ORF">EYC82_10165</name>
</gene>
<keyword evidence="7" id="KW-0418">Kinase</keyword>
<evidence type="ECO:0000256" key="11">
    <source>
        <dbReference type="ARBA" id="ARBA00029766"/>
    </source>
</evidence>
<name>A0ABT3T606_9GAMM</name>